<dbReference type="SUPFAM" id="SSF81923">
    <property type="entry name" value="Double Clp-N motif"/>
    <property type="match status" value="1"/>
</dbReference>
<dbReference type="SUPFAM" id="SSF52540">
    <property type="entry name" value="P-loop containing nucleoside triphosphate hydrolases"/>
    <property type="match status" value="2"/>
</dbReference>
<dbReference type="InterPro" id="IPR019489">
    <property type="entry name" value="Clp_ATPase_C"/>
</dbReference>
<proteinExistence type="inferred from homology"/>
<evidence type="ECO:0000256" key="6">
    <source>
        <dbReference type="ARBA" id="ARBA00023186"/>
    </source>
</evidence>
<evidence type="ECO:0000256" key="8">
    <source>
        <dbReference type="PROSITE-ProRule" id="PRU01251"/>
    </source>
</evidence>
<dbReference type="PATRIC" id="fig|1806891.3.peg.748"/>
<dbReference type="PANTHER" id="PTHR11638:SF18">
    <property type="entry name" value="HEAT SHOCK PROTEIN 104"/>
    <property type="match status" value="1"/>
</dbReference>
<sequence length="869" mass="97316">MDKFSDAINEALEKAFEVAKSSRHTYVIENHLLLCLLENTESLFYLIIKNIHGNVALLNSAVTDALSREPTVVEGEVVPKPSPGLQSLLIDAKKAAQELEDEYVSGDHVLLAFWQTNKEPFASWRKTTKVSLEDLKKLISTIRRGNRMNSPSAETALKGLERYCKNLTMLAREGKLDPVIGRDEEIRRTIQVLSRRMKNNPMLIGEPGVGKTAIAEGLALRIVQGDVPESLKGKQLYVLDMGALIAGAKYRGEFEERLKSVLKDIEGGEGENILFIDEVHTLIGAGATEGSMDAANLLKPALARGTLHCIGATTLNEYQKYIEKDAALERRFQPIFVTEPSLEDAVFILRGLREKYEIFHGVRITEGALNAAVLLSYRYISDRFLPDKAIDLIDEAASLIRMQIGSLPLPIDEKERELAALIIKQEAIKREKAASYQEEAAAMQKSIDAVQEELVAVRLRWDEEKKLISGLKEKKNSLENMKFAEEEAERVADYNRVAELRYSLIPALEEEIKKDETALIQRDHRLLQEEVDERLIAQVVANWTGIPVQKMLEGEAAKLLVLEEALEERVVGQPFAISAVSDSIRAARVGLSDPQRPLGVFLFLGSTGVGKTELAKALADFLFNKEEAMIRFDMSEYMEKHSVSKLIGSPPGYVGYEEGGSLSEALRRRPYSVVLFDEIEKADKEVLNILLQIFDEGLLTDNKKRKVNCKHALFIMTSNIGSEELAEYCNKKGKQITKEAVLSVVSPMLKRYLSPEFINRIDDILPFLPLSTEDIVKIVGIQMRKISQRLKERHVNLSWDDSVTLFLSEQGYDSAFGARPLKRFIQQKVVIILSKALLKGDIKANSSVELTMVKDVIVFKKAEQIAPPA</sequence>
<dbReference type="Gene3D" id="1.10.1780.10">
    <property type="entry name" value="Clp, N-terminal domain"/>
    <property type="match status" value="1"/>
</dbReference>
<keyword evidence="10" id="KW-0175">Coiled coil</keyword>
<dbReference type="GO" id="GO:0034605">
    <property type="term" value="P:cellular response to heat"/>
    <property type="evidence" value="ECO:0007669"/>
    <property type="project" value="TreeGrafter"/>
</dbReference>
<dbReference type="OrthoDB" id="9803641at2"/>
<dbReference type="EMBL" id="CP014639">
    <property type="protein sequence ID" value="ANH78924.1"/>
    <property type="molecule type" value="Genomic_DNA"/>
</dbReference>
<dbReference type="Pfam" id="PF10431">
    <property type="entry name" value="ClpB_D2-small"/>
    <property type="match status" value="1"/>
</dbReference>
<dbReference type="Pfam" id="PF07724">
    <property type="entry name" value="AAA_2"/>
    <property type="match status" value="1"/>
</dbReference>
<dbReference type="PROSITE" id="PS51903">
    <property type="entry name" value="CLP_R"/>
    <property type="match status" value="1"/>
</dbReference>
<keyword evidence="5 9" id="KW-0067">ATP-binding</keyword>
<dbReference type="Proteomes" id="UP000078162">
    <property type="component" value="Chromosome"/>
</dbReference>
<dbReference type="InterPro" id="IPR028299">
    <property type="entry name" value="ClpA/B_CS2"/>
</dbReference>
<dbReference type="PROSITE" id="PS00870">
    <property type="entry name" value="CLPAB_1"/>
    <property type="match status" value="1"/>
</dbReference>
<feature type="coiled-coil region" evidence="10">
    <location>
        <begin position="411"/>
        <end position="491"/>
    </location>
</feature>
<dbReference type="Pfam" id="PF00004">
    <property type="entry name" value="AAA"/>
    <property type="match status" value="1"/>
</dbReference>
<keyword evidence="4 9" id="KW-0547">Nucleotide-binding</keyword>
<dbReference type="PRINTS" id="PR00300">
    <property type="entry name" value="CLPPROTEASEA"/>
</dbReference>
<keyword evidence="6 9" id="KW-0143">Chaperone</keyword>
<evidence type="ECO:0000256" key="7">
    <source>
        <dbReference type="ARBA" id="ARBA00026057"/>
    </source>
</evidence>
<dbReference type="Gene3D" id="1.10.8.60">
    <property type="match status" value="1"/>
</dbReference>
<dbReference type="InterPro" id="IPR036628">
    <property type="entry name" value="Clp_N_dom_sf"/>
</dbReference>
<dbReference type="InterPro" id="IPR001270">
    <property type="entry name" value="ClpA/B"/>
</dbReference>
<protein>
    <recommendedName>
        <fullName evidence="2">Chaperone protein ClpB</fullName>
    </recommendedName>
</protein>
<dbReference type="GO" id="GO:0005737">
    <property type="term" value="C:cytoplasm"/>
    <property type="evidence" value="ECO:0007669"/>
    <property type="project" value="TreeGrafter"/>
</dbReference>
<dbReference type="Pfam" id="PF02861">
    <property type="entry name" value="Clp_N"/>
    <property type="match status" value="1"/>
</dbReference>
<evidence type="ECO:0000313" key="12">
    <source>
        <dbReference type="EMBL" id="ANH78924.1"/>
    </source>
</evidence>
<dbReference type="PROSITE" id="PS00871">
    <property type="entry name" value="CLPAB_2"/>
    <property type="match status" value="1"/>
</dbReference>
<dbReference type="InterPro" id="IPR018368">
    <property type="entry name" value="ClpA/B_CS1"/>
</dbReference>
<feature type="domain" description="Clp R" evidence="11">
    <location>
        <begin position="1"/>
        <end position="145"/>
    </location>
</feature>
<dbReference type="KEGG" id="csaz:Cs308_0754"/>
<evidence type="ECO:0000256" key="1">
    <source>
        <dbReference type="ARBA" id="ARBA00008675"/>
    </source>
</evidence>
<reference evidence="12 13" key="1">
    <citation type="submission" date="2016-03" db="EMBL/GenBank/DDBJ databases">
        <title>Culture-independent genomics supports pathogen discovery for uncultivable bacteria within the genus Chlamydia.</title>
        <authorList>
            <person name="Taylor-Brown A."/>
            <person name="Bachmann N.L."/>
            <person name="Borel N."/>
            <person name="Polkinghorne A."/>
        </authorList>
    </citation>
    <scope>NUCLEOTIDE SEQUENCE [LARGE SCALE GENOMIC DNA]</scope>
    <source>
        <strain evidence="12 13">2742-308</strain>
    </source>
</reference>
<dbReference type="GO" id="GO:0016887">
    <property type="term" value="F:ATP hydrolysis activity"/>
    <property type="evidence" value="ECO:0007669"/>
    <property type="project" value="InterPro"/>
</dbReference>
<dbReference type="Gene3D" id="3.40.50.300">
    <property type="entry name" value="P-loop containing nucleotide triphosphate hydrolases"/>
    <property type="match status" value="3"/>
</dbReference>
<evidence type="ECO:0000256" key="9">
    <source>
        <dbReference type="RuleBase" id="RU004432"/>
    </source>
</evidence>
<gene>
    <name evidence="12" type="ORF">Cs308_0754</name>
</gene>
<dbReference type="AlphaFoldDB" id="A0A1A9HY04"/>
<evidence type="ECO:0000256" key="4">
    <source>
        <dbReference type="ARBA" id="ARBA00022741"/>
    </source>
</evidence>
<evidence type="ECO:0000259" key="11">
    <source>
        <dbReference type="PROSITE" id="PS51903"/>
    </source>
</evidence>
<dbReference type="InterPro" id="IPR003959">
    <property type="entry name" value="ATPase_AAA_core"/>
</dbReference>
<organism evidence="12 13">
    <name type="scientific">Candidatus Chlamydia sanziniae</name>
    <dbReference type="NCBI Taxonomy" id="1806891"/>
    <lineage>
        <taxon>Bacteria</taxon>
        <taxon>Pseudomonadati</taxon>
        <taxon>Chlamydiota</taxon>
        <taxon>Chlamydiia</taxon>
        <taxon>Chlamydiales</taxon>
        <taxon>Chlamydiaceae</taxon>
        <taxon>Chlamydia/Chlamydophila group</taxon>
        <taxon>Chlamydia</taxon>
    </lineage>
</organism>
<evidence type="ECO:0000256" key="2">
    <source>
        <dbReference type="ARBA" id="ARBA00017574"/>
    </source>
</evidence>
<dbReference type="GO" id="GO:0005524">
    <property type="term" value="F:ATP binding"/>
    <property type="evidence" value="ECO:0007669"/>
    <property type="project" value="UniProtKB-KW"/>
</dbReference>
<dbReference type="InterPro" id="IPR003593">
    <property type="entry name" value="AAA+_ATPase"/>
</dbReference>
<accession>A0A1A9HY04</accession>
<dbReference type="FunFam" id="3.40.50.300:FF:000025">
    <property type="entry name" value="ATP-dependent Clp protease subunit"/>
    <property type="match status" value="1"/>
</dbReference>
<dbReference type="FunFam" id="3.40.50.300:FF:000120">
    <property type="entry name" value="ATP-dependent chaperone ClpB"/>
    <property type="match status" value="1"/>
</dbReference>
<dbReference type="STRING" id="1806891.Cs308_0754"/>
<evidence type="ECO:0000256" key="3">
    <source>
        <dbReference type="ARBA" id="ARBA00022737"/>
    </source>
</evidence>
<dbReference type="InterPro" id="IPR027417">
    <property type="entry name" value="P-loop_NTPase"/>
</dbReference>
<keyword evidence="13" id="KW-1185">Reference proteome</keyword>
<evidence type="ECO:0000256" key="10">
    <source>
        <dbReference type="SAM" id="Coils"/>
    </source>
</evidence>
<dbReference type="PANTHER" id="PTHR11638">
    <property type="entry name" value="ATP-DEPENDENT CLP PROTEASE"/>
    <property type="match status" value="1"/>
</dbReference>
<dbReference type="CDD" id="cd00009">
    <property type="entry name" value="AAA"/>
    <property type="match status" value="1"/>
</dbReference>
<keyword evidence="3 8" id="KW-0677">Repeat</keyword>
<dbReference type="InterPro" id="IPR041546">
    <property type="entry name" value="ClpA/ClpB_AAA_lid"/>
</dbReference>
<name>A0A1A9HY04_9CHLA</name>
<dbReference type="Pfam" id="PF17871">
    <property type="entry name" value="AAA_lid_9"/>
    <property type="match status" value="1"/>
</dbReference>
<comment type="subunit">
    <text evidence="7">Homohexamer. The oligomerization is ATP-dependent.</text>
</comment>
<evidence type="ECO:0000313" key="13">
    <source>
        <dbReference type="Proteomes" id="UP000078162"/>
    </source>
</evidence>
<comment type="similarity">
    <text evidence="1 9">Belongs to the ClpA/ClpB family.</text>
</comment>
<dbReference type="FunFam" id="3.40.50.300:FF:000010">
    <property type="entry name" value="Chaperone clpB 1, putative"/>
    <property type="match status" value="1"/>
</dbReference>
<evidence type="ECO:0000256" key="5">
    <source>
        <dbReference type="ARBA" id="ARBA00022840"/>
    </source>
</evidence>
<dbReference type="SMART" id="SM01086">
    <property type="entry name" value="ClpB_D2-small"/>
    <property type="match status" value="1"/>
</dbReference>
<dbReference type="InterPro" id="IPR050130">
    <property type="entry name" value="ClpA_ClpB"/>
</dbReference>
<dbReference type="SMART" id="SM00382">
    <property type="entry name" value="AAA"/>
    <property type="match status" value="2"/>
</dbReference>
<dbReference type="RefSeq" id="WP_066482700.1">
    <property type="nucleotide sequence ID" value="NZ_CP014639.1"/>
</dbReference>
<dbReference type="CDD" id="cd19499">
    <property type="entry name" value="RecA-like_ClpB_Hsp104-like"/>
    <property type="match status" value="1"/>
</dbReference>
<dbReference type="InterPro" id="IPR004176">
    <property type="entry name" value="Clp_R_N"/>
</dbReference>